<evidence type="ECO:0000256" key="11">
    <source>
        <dbReference type="SAM" id="Phobius"/>
    </source>
</evidence>
<feature type="transmembrane region" description="Helical" evidence="11">
    <location>
        <begin position="7"/>
        <end position="25"/>
    </location>
</feature>
<name>A0AAD1YU86_9LAMI</name>
<evidence type="ECO:0000256" key="2">
    <source>
        <dbReference type="ARBA" id="ARBA00004718"/>
    </source>
</evidence>
<evidence type="ECO:0000256" key="7">
    <source>
        <dbReference type="ARBA" id="ARBA00022786"/>
    </source>
</evidence>
<evidence type="ECO:0000256" key="1">
    <source>
        <dbReference type="ARBA" id="ARBA00004123"/>
    </source>
</evidence>
<keyword evidence="7" id="KW-0833">Ubl conjugation pathway</keyword>
<keyword evidence="8" id="KW-0862">Zinc</keyword>
<feature type="transmembrane region" description="Helical" evidence="11">
    <location>
        <begin position="31"/>
        <end position="54"/>
    </location>
</feature>
<sequence length="474" mass="52704">MEGCRPLGFLIGLPFAFLALIFSLVGALVWILGTLLSCLCPCCICCTGIAKLAVSLMKLPVKVIRWFIEKTTVELIDVQRRFISISCTAASAASSLSFPVQRIVHGSGSPDAAVRRRFRWSYAAIVVMLELDLVVAALLVAGLWCGVMLVDLTRFVGSVWWLWWFLTMETLVLLVRLKVGYGGGAVDLDTKRAVAEAHMLAFPPNTGAIRSPIHKTPDKQTPMASTSAPGNNAMYGRIKSAASTLFSDNQSLISEIRKSMIMMKEIAVDMERENESEMVKELEAGVIQLLEASDQCTHLSTTIQSLGDEYHPGPELTDFSKLFEDKIGRLKAGSSSVPQNHPWLRQFREAIWNVHHPGEPMPGEEQEDIVMTSTQCNLLNVTCPLSGKPVIELADPVRSMDCKHIYEKKVIMQYIRSKNSRSQCPVAGCPKMLMPDRVVCDPLLLIEIDEMRSMNKENTRHDVIEDFTELDEDD</sequence>
<dbReference type="GO" id="GO:0008270">
    <property type="term" value="F:zinc ion binding"/>
    <property type="evidence" value="ECO:0007669"/>
    <property type="project" value="UniProtKB-KW"/>
</dbReference>
<accession>A0AAD1YU86</accession>
<protein>
    <recommendedName>
        <fullName evidence="12">SP-RING-type domain-containing protein</fullName>
    </recommendedName>
</protein>
<keyword evidence="9" id="KW-0539">Nucleus</keyword>
<keyword evidence="11" id="KW-0472">Membrane</keyword>
<dbReference type="EMBL" id="OU503036">
    <property type="protein sequence ID" value="CAI9754972.1"/>
    <property type="molecule type" value="Genomic_DNA"/>
</dbReference>
<dbReference type="PANTHER" id="PTHR21330:SF1">
    <property type="entry name" value="E3 SUMO-PROTEIN LIGASE NSE2"/>
    <property type="match status" value="1"/>
</dbReference>
<dbReference type="AlphaFoldDB" id="A0AAD1YU86"/>
<dbReference type="Gene3D" id="3.30.40.10">
    <property type="entry name" value="Zinc/RING finger domain, C3HC4 (zinc finger)"/>
    <property type="match status" value="1"/>
</dbReference>
<comment type="similarity">
    <text evidence="3">Belongs to the NSE2 family.</text>
</comment>
<evidence type="ECO:0000313" key="14">
    <source>
        <dbReference type="Proteomes" id="UP000834106"/>
    </source>
</evidence>
<organism evidence="13 14">
    <name type="scientific">Fraxinus pennsylvanica</name>
    <dbReference type="NCBI Taxonomy" id="56036"/>
    <lineage>
        <taxon>Eukaryota</taxon>
        <taxon>Viridiplantae</taxon>
        <taxon>Streptophyta</taxon>
        <taxon>Embryophyta</taxon>
        <taxon>Tracheophyta</taxon>
        <taxon>Spermatophyta</taxon>
        <taxon>Magnoliopsida</taxon>
        <taxon>eudicotyledons</taxon>
        <taxon>Gunneridae</taxon>
        <taxon>Pentapetalae</taxon>
        <taxon>asterids</taxon>
        <taxon>lamiids</taxon>
        <taxon>Lamiales</taxon>
        <taxon>Oleaceae</taxon>
        <taxon>Oleeae</taxon>
        <taxon>Fraxinus</taxon>
    </lineage>
</organism>
<evidence type="ECO:0000256" key="3">
    <source>
        <dbReference type="ARBA" id="ARBA00008212"/>
    </source>
</evidence>
<dbReference type="PANTHER" id="PTHR21330">
    <property type="entry name" value="E3 SUMO-PROTEIN LIGASE NSE2"/>
    <property type="match status" value="1"/>
</dbReference>
<dbReference type="Pfam" id="PF11789">
    <property type="entry name" value="zf-Nse"/>
    <property type="match status" value="1"/>
</dbReference>
<dbReference type="PROSITE" id="PS51044">
    <property type="entry name" value="ZF_SP_RING"/>
    <property type="match status" value="1"/>
</dbReference>
<evidence type="ECO:0000313" key="13">
    <source>
        <dbReference type="EMBL" id="CAI9754972.1"/>
    </source>
</evidence>
<keyword evidence="6 10" id="KW-0863">Zinc-finger</keyword>
<evidence type="ECO:0000256" key="5">
    <source>
        <dbReference type="ARBA" id="ARBA00022723"/>
    </source>
</evidence>
<keyword evidence="11" id="KW-1133">Transmembrane helix</keyword>
<reference evidence="13" key="1">
    <citation type="submission" date="2023-05" db="EMBL/GenBank/DDBJ databases">
        <authorList>
            <person name="Huff M."/>
        </authorList>
    </citation>
    <scope>NUCLEOTIDE SEQUENCE</scope>
</reference>
<dbReference type="InterPro" id="IPR004181">
    <property type="entry name" value="Znf_MIZ"/>
</dbReference>
<dbReference type="CDD" id="cd16651">
    <property type="entry name" value="SPL-RING_NSE2"/>
    <property type="match status" value="1"/>
</dbReference>
<dbReference type="GO" id="GO:0000724">
    <property type="term" value="P:double-strand break repair via homologous recombination"/>
    <property type="evidence" value="ECO:0007669"/>
    <property type="project" value="InterPro"/>
</dbReference>
<keyword evidence="14" id="KW-1185">Reference proteome</keyword>
<comment type="pathway">
    <text evidence="2">Protein modification; protein sumoylation.</text>
</comment>
<dbReference type="GO" id="GO:0061665">
    <property type="term" value="F:SUMO ligase activity"/>
    <property type="evidence" value="ECO:0007669"/>
    <property type="project" value="TreeGrafter"/>
</dbReference>
<dbReference type="Proteomes" id="UP000834106">
    <property type="component" value="Chromosome 1"/>
</dbReference>
<dbReference type="GO" id="GO:0030915">
    <property type="term" value="C:Smc5-Smc6 complex"/>
    <property type="evidence" value="ECO:0007669"/>
    <property type="project" value="InterPro"/>
</dbReference>
<evidence type="ECO:0000256" key="6">
    <source>
        <dbReference type="ARBA" id="ARBA00022771"/>
    </source>
</evidence>
<evidence type="ECO:0000256" key="9">
    <source>
        <dbReference type="ARBA" id="ARBA00023242"/>
    </source>
</evidence>
<feature type="transmembrane region" description="Helical" evidence="11">
    <location>
        <begin position="122"/>
        <end position="149"/>
    </location>
</feature>
<evidence type="ECO:0000256" key="4">
    <source>
        <dbReference type="ARBA" id="ARBA00022679"/>
    </source>
</evidence>
<keyword evidence="5" id="KW-0479">Metal-binding</keyword>
<evidence type="ECO:0000256" key="8">
    <source>
        <dbReference type="ARBA" id="ARBA00022833"/>
    </source>
</evidence>
<evidence type="ECO:0000259" key="12">
    <source>
        <dbReference type="PROSITE" id="PS51044"/>
    </source>
</evidence>
<proteinExistence type="inferred from homology"/>
<dbReference type="SUPFAM" id="SSF57850">
    <property type="entry name" value="RING/U-box"/>
    <property type="match status" value="1"/>
</dbReference>
<evidence type="ECO:0000256" key="10">
    <source>
        <dbReference type="PROSITE-ProRule" id="PRU00452"/>
    </source>
</evidence>
<feature type="domain" description="SP-RING-type" evidence="12">
    <location>
        <begin position="365"/>
        <end position="453"/>
    </location>
</feature>
<keyword evidence="4" id="KW-0808">Transferase</keyword>
<keyword evidence="11" id="KW-0812">Transmembrane</keyword>
<dbReference type="InterPro" id="IPR013083">
    <property type="entry name" value="Znf_RING/FYVE/PHD"/>
</dbReference>
<comment type="subcellular location">
    <subcellularLocation>
        <location evidence="1">Nucleus</location>
    </subcellularLocation>
</comment>
<dbReference type="InterPro" id="IPR026846">
    <property type="entry name" value="Nse2(Mms21)"/>
</dbReference>
<dbReference type="GO" id="GO:0005634">
    <property type="term" value="C:nucleus"/>
    <property type="evidence" value="ECO:0007669"/>
    <property type="project" value="UniProtKB-SubCell"/>
</dbReference>
<dbReference type="GO" id="GO:0016925">
    <property type="term" value="P:protein sumoylation"/>
    <property type="evidence" value="ECO:0007669"/>
    <property type="project" value="UniProtKB-ARBA"/>
</dbReference>
<feature type="transmembrane region" description="Helical" evidence="11">
    <location>
        <begin position="155"/>
        <end position="175"/>
    </location>
</feature>
<gene>
    <name evidence="13" type="ORF">FPE_LOCUS2403</name>
</gene>